<keyword evidence="7" id="KW-0805">Transcription regulation</keyword>
<keyword evidence="4" id="KW-0677">Repeat</keyword>
<dbReference type="Pfam" id="PF00643">
    <property type="entry name" value="zf-B_box"/>
    <property type="match status" value="2"/>
</dbReference>
<organism evidence="13 14">
    <name type="scientific">Trapa incisa</name>
    <dbReference type="NCBI Taxonomy" id="236973"/>
    <lineage>
        <taxon>Eukaryota</taxon>
        <taxon>Viridiplantae</taxon>
        <taxon>Streptophyta</taxon>
        <taxon>Embryophyta</taxon>
        <taxon>Tracheophyta</taxon>
        <taxon>Spermatophyta</taxon>
        <taxon>Magnoliopsida</taxon>
        <taxon>eudicotyledons</taxon>
        <taxon>Gunneridae</taxon>
        <taxon>Pentapetalae</taxon>
        <taxon>rosids</taxon>
        <taxon>malvids</taxon>
        <taxon>Myrtales</taxon>
        <taxon>Lythraceae</taxon>
        <taxon>Trapa</taxon>
    </lineage>
</organism>
<evidence type="ECO:0000256" key="10">
    <source>
        <dbReference type="PROSITE-ProRule" id="PRU00024"/>
    </source>
</evidence>
<dbReference type="GO" id="GO:0008270">
    <property type="term" value="F:zinc ion binding"/>
    <property type="evidence" value="ECO:0007669"/>
    <property type="project" value="UniProtKB-KW"/>
</dbReference>
<dbReference type="CDD" id="cd19821">
    <property type="entry name" value="Bbox1_BBX-like"/>
    <property type="match status" value="1"/>
</dbReference>
<dbReference type="EMBL" id="JAXIOK010000004">
    <property type="protein sequence ID" value="KAK4773929.1"/>
    <property type="molecule type" value="Genomic_DNA"/>
</dbReference>
<feature type="domain" description="B box-type" evidence="12">
    <location>
        <begin position="1"/>
        <end position="47"/>
    </location>
</feature>
<feature type="region of interest" description="Disordered" evidence="11">
    <location>
        <begin position="107"/>
        <end position="161"/>
    </location>
</feature>
<evidence type="ECO:0000256" key="1">
    <source>
        <dbReference type="ARBA" id="ARBA00004123"/>
    </source>
</evidence>
<evidence type="ECO:0000259" key="12">
    <source>
        <dbReference type="PROSITE" id="PS50119"/>
    </source>
</evidence>
<keyword evidence="8" id="KW-0804">Transcription</keyword>
<evidence type="ECO:0000256" key="6">
    <source>
        <dbReference type="ARBA" id="ARBA00022833"/>
    </source>
</evidence>
<dbReference type="GO" id="GO:0010100">
    <property type="term" value="P:negative regulation of photomorphogenesis"/>
    <property type="evidence" value="ECO:0007669"/>
    <property type="project" value="UniProtKB-ARBA"/>
</dbReference>
<comment type="caution">
    <text evidence="13">The sequence shown here is derived from an EMBL/GenBank/DDBJ whole genome shotgun (WGS) entry which is preliminary data.</text>
</comment>
<evidence type="ECO:0000256" key="7">
    <source>
        <dbReference type="ARBA" id="ARBA00023015"/>
    </source>
</evidence>
<dbReference type="GO" id="GO:0009640">
    <property type="term" value="P:photomorphogenesis"/>
    <property type="evidence" value="ECO:0007669"/>
    <property type="project" value="TreeGrafter"/>
</dbReference>
<dbReference type="InterPro" id="IPR051979">
    <property type="entry name" value="B-box_zinc_finger"/>
</dbReference>
<dbReference type="Gene3D" id="3.30.160.60">
    <property type="entry name" value="Classic Zinc Finger"/>
    <property type="match status" value="1"/>
</dbReference>
<dbReference type="SMART" id="SM00336">
    <property type="entry name" value="BBOX"/>
    <property type="match status" value="2"/>
</dbReference>
<dbReference type="PANTHER" id="PTHR31832">
    <property type="entry name" value="B-BOX ZINC FINGER PROTEIN 22"/>
    <property type="match status" value="1"/>
</dbReference>
<keyword evidence="5 10" id="KW-0863">Zinc-finger</keyword>
<dbReference type="GO" id="GO:0005634">
    <property type="term" value="C:nucleus"/>
    <property type="evidence" value="ECO:0007669"/>
    <property type="project" value="UniProtKB-SubCell"/>
</dbReference>
<dbReference type="InterPro" id="IPR049808">
    <property type="entry name" value="CONSTANS-like_Bbox1"/>
</dbReference>
<evidence type="ECO:0000313" key="13">
    <source>
        <dbReference type="EMBL" id="KAK4773929.1"/>
    </source>
</evidence>
<comment type="subcellular location">
    <subcellularLocation>
        <location evidence="1">Nucleus</location>
    </subcellularLocation>
</comment>
<keyword evidence="14" id="KW-1185">Reference proteome</keyword>
<dbReference type="PROSITE" id="PS50119">
    <property type="entry name" value="ZF_BBOX"/>
    <property type="match status" value="2"/>
</dbReference>
<evidence type="ECO:0000256" key="5">
    <source>
        <dbReference type="ARBA" id="ARBA00022771"/>
    </source>
</evidence>
<keyword evidence="6" id="KW-0862">Zinc</keyword>
<dbReference type="Proteomes" id="UP001345219">
    <property type="component" value="Chromosome 22"/>
</dbReference>
<proteinExistence type="predicted"/>
<dbReference type="InterPro" id="IPR000315">
    <property type="entry name" value="Znf_B-box"/>
</dbReference>
<dbReference type="FunFam" id="3.30.160.60:FF:000610">
    <property type="entry name" value="B-box zinc finger protein 19"/>
    <property type="match status" value="1"/>
</dbReference>
<accession>A0AAN7QP84</accession>
<gene>
    <name evidence="13" type="ORF">SAY87_028948</name>
</gene>
<keyword evidence="9" id="KW-0539">Nucleus</keyword>
<dbReference type="GO" id="GO:0006355">
    <property type="term" value="P:regulation of DNA-templated transcription"/>
    <property type="evidence" value="ECO:0007669"/>
    <property type="project" value="TreeGrafter"/>
</dbReference>
<evidence type="ECO:0000256" key="3">
    <source>
        <dbReference type="ARBA" id="ARBA00022723"/>
    </source>
</evidence>
<evidence type="ECO:0000256" key="8">
    <source>
        <dbReference type="ARBA" id="ARBA00023163"/>
    </source>
</evidence>
<evidence type="ECO:0000256" key="9">
    <source>
        <dbReference type="ARBA" id="ARBA00023242"/>
    </source>
</evidence>
<evidence type="ECO:0000256" key="4">
    <source>
        <dbReference type="ARBA" id="ARBA00022737"/>
    </source>
</evidence>
<evidence type="ECO:0000256" key="2">
    <source>
        <dbReference type="ARBA" id="ARBA00022491"/>
    </source>
</evidence>
<evidence type="ECO:0000256" key="11">
    <source>
        <dbReference type="SAM" id="MobiDB-lite"/>
    </source>
</evidence>
<feature type="domain" description="B box-type" evidence="12">
    <location>
        <begin position="51"/>
        <end position="96"/>
    </location>
</feature>
<protein>
    <recommendedName>
        <fullName evidence="12">B box-type domain-containing protein</fullName>
    </recommendedName>
</protein>
<evidence type="ECO:0000313" key="14">
    <source>
        <dbReference type="Proteomes" id="UP001345219"/>
    </source>
</evidence>
<keyword evidence="3" id="KW-0479">Metal-binding</keyword>
<name>A0AAN7QP84_9MYRT</name>
<reference evidence="13 14" key="1">
    <citation type="journal article" date="2023" name="Hortic Res">
        <title>Pangenome of water caltrop reveals structural variations and asymmetric subgenome divergence after allopolyploidization.</title>
        <authorList>
            <person name="Zhang X."/>
            <person name="Chen Y."/>
            <person name="Wang L."/>
            <person name="Yuan Y."/>
            <person name="Fang M."/>
            <person name="Shi L."/>
            <person name="Lu R."/>
            <person name="Comes H.P."/>
            <person name="Ma Y."/>
            <person name="Chen Y."/>
            <person name="Huang G."/>
            <person name="Zhou Y."/>
            <person name="Zheng Z."/>
            <person name="Qiu Y."/>
        </authorList>
    </citation>
    <scope>NUCLEOTIDE SEQUENCE [LARGE SCALE GENOMIC DNA]</scope>
    <source>
        <tissue evidence="13">Roots</tissue>
    </source>
</reference>
<sequence>MRILCDACESAAAAVFCAADEAALCHSCDEKVHMCNKLASRHVRVSLANPSDVPRCDICENAPAFFYCEIDGTSLCLQCDMIVHVGGKRTHGRFLLLRQRVEFPGDKANHHEEPAVPSIDLQGTGGGHAENQKPKPLAGENHQNHRESTPRAPANNDADRLDRMDAKMLDLNMKPHRMH</sequence>
<dbReference type="PANTHER" id="PTHR31832:SF5">
    <property type="entry name" value="OS09G0527900 PROTEIN"/>
    <property type="match status" value="1"/>
</dbReference>
<keyword evidence="2" id="KW-0678">Repressor</keyword>
<dbReference type="AlphaFoldDB" id="A0AAN7QP84"/>